<evidence type="ECO:0000313" key="1">
    <source>
        <dbReference type="EMBL" id="TNV71499.1"/>
    </source>
</evidence>
<reference evidence="1" key="1">
    <citation type="submission" date="2019-06" db="EMBL/GenBank/DDBJ databases">
        <authorList>
            <person name="Zheng W."/>
        </authorList>
    </citation>
    <scope>NUCLEOTIDE SEQUENCE</scope>
    <source>
        <strain evidence="1">QDHG01</strain>
    </source>
</reference>
<evidence type="ECO:0000313" key="2">
    <source>
        <dbReference type="Proteomes" id="UP000785679"/>
    </source>
</evidence>
<gene>
    <name evidence="1" type="ORF">FGO68_gene9565</name>
</gene>
<accession>A0A8J8NAW7</accession>
<dbReference type="EMBL" id="RRYP01029770">
    <property type="protein sequence ID" value="TNV71499.1"/>
    <property type="molecule type" value="Genomic_DNA"/>
</dbReference>
<comment type="caution">
    <text evidence="1">The sequence shown here is derived from an EMBL/GenBank/DDBJ whole genome shotgun (WGS) entry which is preliminary data.</text>
</comment>
<sequence>MKQGSKQYRSIWIRFMLQQPASFNLISPNTKVCPSLIWHCQNQPTAQILNHGKPHSSYIANPIAIQQMSPQRQYQSAVHTQA</sequence>
<protein>
    <submittedName>
        <fullName evidence="1">Uncharacterized protein</fullName>
    </submittedName>
</protein>
<keyword evidence="2" id="KW-1185">Reference proteome</keyword>
<organism evidence="1 2">
    <name type="scientific">Halteria grandinella</name>
    <dbReference type="NCBI Taxonomy" id="5974"/>
    <lineage>
        <taxon>Eukaryota</taxon>
        <taxon>Sar</taxon>
        <taxon>Alveolata</taxon>
        <taxon>Ciliophora</taxon>
        <taxon>Intramacronucleata</taxon>
        <taxon>Spirotrichea</taxon>
        <taxon>Stichotrichia</taxon>
        <taxon>Sporadotrichida</taxon>
        <taxon>Halteriidae</taxon>
        <taxon>Halteria</taxon>
    </lineage>
</organism>
<dbReference type="AlphaFoldDB" id="A0A8J8NAW7"/>
<dbReference type="Proteomes" id="UP000785679">
    <property type="component" value="Unassembled WGS sequence"/>
</dbReference>
<name>A0A8J8NAW7_HALGN</name>
<proteinExistence type="predicted"/>